<dbReference type="AlphaFoldDB" id="A0A1V0TXU2"/>
<proteinExistence type="predicted"/>
<reference evidence="1 2" key="1">
    <citation type="submission" date="2017-04" db="EMBL/GenBank/DDBJ databases">
        <title>Complete Genome Sequence of Streptomyces gilvosporeus F607, a Capable Producer of Natamycin.</title>
        <authorList>
            <person name="Zong G."/>
            <person name="Zhong C."/>
            <person name="Fu J."/>
            <person name="Qin R."/>
            <person name="Cao G."/>
        </authorList>
    </citation>
    <scope>NUCLEOTIDE SEQUENCE [LARGE SCALE GENOMIC DNA]</scope>
    <source>
        <strain evidence="1 2">F607</strain>
    </source>
</reference>
<name>A0A1V0TXU2_9ACTN</name>
<dbReference type="Gene3D" id="1.10.287.1060">
    <property type="entry name" value="ESAT-6-like"/>
    <property type="match status" value="1"/>
</dbReference>
<evidence type="ECO:0000313" key="2">
    <source>
        <dbReference type="Proteomes" id="UP000192726"/>
    </source>
</evidence>
<evidence type="ECO:0000313" key="1">
    <source>
        <dbReference type="EMBL" id="ARF57733.1"/>
    </source>
</evidence>
<keyword evidence="2" id="KW-1185">Reference proteome</keyword>
<organism evidence="1 2">
    <name type="scientific">Streptomyces gilvosporeus</name>
    <dbReference type="NCBI Taxonomy" id="553510"/>
    <lineage>
        <taxon>Bacteria</taxon>
        <taxon>Bacillati</taxon>
        <taxon>Actinomycetota</taxon>
        <taxon>Actinomycetes</taxon>
        <taxon>Kitasatosporales</taxon>
        <taxon>Streptomycetaceae</taxon>
        <taxon>Streptomyces</taxon>
    </lineage>
</organism>
<dbReference type="Proteomes" id="UP000192726">
    <property type="component" value="Chromosome"/>
</dbReference>
<protein>
    <recommendedName>
        <fullName evidence="3">ESX-1 secretion-associated protein</fullName>
    </recommendedName>
</protein>
<sequence>MGDSGFRVDHETIGSYASTVQAQMEQLSQIQSAVSAIRLTSTAFGHLPNAQNLAEQYNEHAEASRQNLSDLVDALSNTADGLTYTAQNYAEHEREVSTTFVRGA</sequence>
<gene>
    <name evidence="1" type="ORF">B1H19_29230</name>
</gene>
<dbReference type="EMBL" id="CP020569">
    <property type="protein sequence ID" value="ARF57733.1"/>
    <property type="molecule type" value="Genomic_DNA"/>
</dbReference>
<dbReference type="STRING" id="553510.B1H19_29230"/>
<evidence type="ECO:0008006" key="3">
    <source>
        <dbReference type="Google" id="ProtNLM"/>
    </source>
</evidence>
<dbReference type="KEGG" id="sgv:B1H19_29230"/>
<accession>A0A1V0TXU2</accession>